<feature type="compositionally biased region" description="Polar residues" evidence="1">
    <location>
        <begin position="73"/>
        <end position="91"/>
    </location>
</feature>
<sequence length="203" mass="21668">MQSSSAEMTMQSSSAEVTMMESQNRKRAPAWTEWEGMKDRGHNRDLFDSFNGDGGNMEAGFGDEEGDDDEVLDSSQQANGETGFPNSQELFLTQDLEPVPTEPTQGGLPDPPGVEGTSSLIPCPPNPSIPAQSIILHLKPLIPSPTPETTPPAGALTPSCTPTLCASPVKTCDMLKDGPLTKTPHQNSPELQRHEDPDLNSAA</sequence>
<gene>
    <name evidence="2" type="ORF">UY3_12958</name>
</gene>
<feature type="region of interest" description="Disordered" evidence="1">
    <location>
        <begin position="174"/>
        <end position="203"/>
    </location>
</feature>
<evidence type="ECO:0000313" key="2">
    <source>
        <dbReference type="EMBL" id="EMP29966.1"/>
    </source>
</evidence>
<dbReference type="AlphaFoldDB" id="M7AWV2"/>
<feature type="compositionally biased region" description="Basic and acidic residues" evidence="1">
    <location>
        <begin position="35"/>
        <end position="47"/>
    </location>
</feature>
<feature type="region of interest" description="Disordered" evidence="1">
    <location>
        <begin position="1"/>
        <end position="128"/>
    </location>
</feature>
<dbReference type="Proteomes" id="UP000031443">
    <property type="component" value="Unassembled WGS sequence"/>
</dbReference>
<feature type="compositionally biased region" description="Acidic residues" evidence="1">
    <location>
        <begin position="61"/>
        <end position="72"/>
    </location>
</feature>
<dbReference type="EMBL" id="KB553125">
    <property type="protein sequence ID" value="EMP29966.1"/>
    <property type="molecule type" value="Genomic_DNA"/>
</dbReference>
<reference evidence="3" key="1">
    <citation type="journal article" date="2013" name="Nat. Genet.">
        <title>The draft genomes of soft-shell turtle and green sea turtle yield insights into the development and evolution of the turtle-specific body plan.</title>
        <authorList>
            <person name="Wang Z."/>
            <person name="Pascual-Anaya J."/>
            <person name="Zadissa A."/>
            <person name="Li W."/>
            <person name="Niimura Y."/>
            <person name="Huang Z."/>
            <person name="Li C."/>
            <person name="White S."/>
            <person name="Xiong Z."/>
            <person name="Fang D."/>
            <person name="Wang B."/>
            <person name="Ming Y."/>
            <person name="Chen Y."/>
            <person name="Zheng Y."/>
            <person name="Kuraku S."/>
            <person name="Pignatelli M."/>
            <person name="Herrero J."/>
            <person name="Beal K."/>
            <person name="Nozawa M."/>
            <person name="Li Q."/>
            <person name="Wang J."/>
            <person name="Zhang H."/>
            <person name="Yu L."/>
            <person name="Shigenobu S."/>
            <person name="Wang J."/>
            <person name="Liu J."/>
            <person name="Flicek P."/>
            <person name="Searle S."/>
            <person name="Wang J."/>
            <person name="Kuratani S."/>
            <person name="Yin Y."/>
            <person name="Aken B."/>
            <person name="Zhang G."/>
            <person name="Irie N."/>
        </authorList>
    </citation>
    <scope>NUCLEOTIDE SEQUENCE [LARGE SCALE GENOMIC DNA]</scope>
</reference>
<proteinExistence type="predicted"/>
<organism evidence="2 3">
    <name type="scientific">Chelonia mydas</name>
    <name type="common">Green sea-turtle</name>
    <name type="synonym">Chelonia agassizi</name>
    <dbReference type="NCBI Taxonomy" id="8469"/>
    <lineage>
        <taxon>Eukaryota</taxon>
        <taxon>Metazoa</taxon>
        <taxon>Chordata</taxon>
        <taxon>Craniata</taxon>
        <taxon>Vertebrata</taxon>
        <taxon>Euteleostomi</taxon>
        <taxon>Archelosauria</taxon>
        <taxon>Testudinata</taxon>
        <taxon>Testudines</taxon>
        <taxon>Cryptodira</taxon>
        <taxon>Durocryptodira</taxon>
        <taxon>Americhelydia</taxon>
        <taxon>Chelonioidea</taxon>
        <taxon>Cheloniidae</taxon>
        <taxon>Chelonia</taxon>
    </lineage>
</organism>
<feature type="compositionally biased region" description="Low complexity" evidence="1">
    <location>
        <begin position="1"/>
        <end position="16"/>
    </location>
</feature>
<name>M7AWV2_CHEMY</name>
<evidence type="ECO:0000256" key="1">
    <source>
        <dbReference type="SAM" id="MobiDB-lite"/>
    </source>
</evidence>
<accession>M7AWV2</accession>
<protein>
    <submittedName>
        <fullName evidence="2">Uncharacterized protein</fullName>
    </submittedName>
</protein>
<evidence type="ECO:0000313" key="3">
    <source>
        <dbReference type="Proteomes" id="UP000031443"/>
    </source>
</evidence>
<keyword evidence="3" id="KW-1185">Reference proteome</keyword>